<keyword evidence="11" id="KW-1185">Reference proteome</keyword>
<dbReference type="Gene3D" id="1.20.1540.10">
    <property type="entry name" value="Rhomboid-like"/>
    <property type="match status" value="1"/>
</dbReference>
<dbReference type="AlphaFoldDB" id="A0A9W8L7I8"/>
<feature type="transmembrane region" description="Helical" evidence="8">
    <location>
        <begin position="218"/>
        <end position="239"/>
    </location>
</feature>
<evidence type="ECO:0000313" key="11">
    <source>
        <dbReference type="Proteomes" id="UP001140011"/>
    </source>
</evidence>
<dbReference type="OrthoDB" id="418595at2759"/>
<evidence type="ECO:0000256" key="3">
    <source>
        <dbReference type="ARBA" id="ARBA00022692"/>
    </source>
</evidence>
<dbReference type="EMBL" id="JANBUH010000676">
    <property type="protein sequence ID" value="KAJ2749901.1"/>
    <property type="molecule type" value="Genomic_DNA"/>
</dbReference>
<feature type="region of interest" description="Disordered" evidence="7">
    <location>
        <begin position="76"/>
        <end position="118"/>
    </location>
</feature>
<evidence type="ECO:0000256" key="5">
    <source>
        <dbReference type="ARBA" id="ARBA00022989"/>
    </source>
</evidence>
<protein>
    <recommendedName>
        <fullName evidence="9">Peptidase S54 rhomboid domain-containing protein</fullName>
    </recommendedName>
</protein>
<organism evidence="10 11">
    <name type="scientific">Coemansia pectinata</name>
    <dbReference type="NCBI Taxonomy" id="1052879"/>
    <lineage>
        <taxon>Eukaryota</taxon>
        <taxon>Fungi</taxon>
        <taxon>Fungi incertae sedis</taxon>
        <taxon>Zoopagomycota</taxon>
        <taxon>Kickxellomycotina</taxon>
        <taxon>Kickxellomycetes</taxon>
        <taxon>Kickxellales</taxon>
        <taxon>Kickxellaceae</taxon>
        <taxon>Coemansia</taxon>
    </lineage>
</organism>
<gene>
    <name evidence="10" type="ORF">GGI19_005410</name>
</gene>
<dbReference type="SUPFAM" id="SSF144091">
    <property type="entry name" value="Rhomboid-like"/>
    <property type="match status" value="1"/>
</dbReference>
<reference evidence="10" key="1">
    <citation type="submission" date="2022-07" db="EMBL/GenBank/DDBJ databases">
        <title>Phylogenomic reconstructions and comparative analyses of Kickxellomycotina fungi.</title>
        <authorList>
            <person name="Reynolds N.K."/>
            <person name="Stajich J.E."/>
            <person name="Barry K."/>
            <person name="Grigoriev I.V."/>
            <person name="Crous P."/>
            <person name="Smith M.E."/>
        </authorList>
    </citation>
    <scope>NUCLEOTIDE SEQUENCE</scope>
    <source>
        <strain evidence="10">BCRC 34297</strain>
    </source>
</reference>
<dbReference type="Pfam" id="PF01694">
    <property type="entry name" value="Rhomboid"/>
    <property type="match status" value="1"/>
</dbReference>
<feature type="transmembrane region" description="Helical" evidence="8">
    <location>
        <begin position="279"/>
        <end position="300"/>
    </location>
</feature>
<keyword evidence="3 8" id="KW-0812">Transmembrane</keyword>
<comment type="caution">
    <text evidence="10">The sequence shown here is derived from an EMBL/GenBank/DDBJ whole genome shotgun (WGS) entry which is preliminary data.</text>
</comment>
<proteinExistence type="inferred from homology"/>
<feature type="domain" description="Peptidase S54 rhomboid" evidence="9">
    <location>
        <begin position="176"/>
        <end position="331"/>
    </location>
</feature>
<sequence length="338" mass="37442">MSILAARRAMNLSALRPQLAALSSGRLCLAASRQQQQQLPAMRLAHNRSFSTALVTGMGFVDRAIRWPLRTPPLNIVPAPRGQQTRGGRWESHTKADYGSRRGNTYRNNNSQQQQRPSFFSNLTPESAVYLLIGVNGVMFLVWTTANQRFNSLGDKSMLTWLTRNCSTMWVNLAQGRIWTLVTPAFSHVDPMHLFVNMFVLYSFGTDVARMLGARRFLGFYLGAAVVGNLVSAVIRGIVIPLRTGDMSSMVQPSIGASTSVIGITTLFACVYPMAQLQLFMIIPVRAWLATVGFVGWDLWRVMKHGSSKADGAGHLGGAAAGAAYYWFKLRPLIRRMR</sequence>
<dbReference type="InterPro" id="IPR050925">
    <property type="entry name" value="Rhomboid_protease_S54"/>
</dbReference>
<dbReference type="GO" id="GO:0016020">
    <property type="term" value="C:membrane"/>
    <property type="evidence" value="ECO:0007669"/>
    <property type="project" value="UniProtKB-SubCell"/>
</dbReference>
<comment type="subcellular location">
    <subcellularLocation>
        <location evidence="1">Membrane</location>
        <topology evidence="1">Multi-pass membrane protein</topology>
    </subcellularLocation>
</comment>
<keyword evidence="4" id="KW-0378">Hydrolase</keyword>
<dbReference type="Proteomes" id="UP001140011">
    <property type="component" value="Unassembled WGS sequence"/>
</dbReference>
<feature type="compositionally biased region" description="Low complexity" evidence="7">
    <location>
        <begin position="107"/>
        <end position="118"/>
    </location>
</feature>
<dbReference type="PANTHER" id="PTHR43731:SF14">
    <property type="entry name" value="PRESENILIN-ASSOCIATED RHOMBOID-LIKE PROTEIN, MITOCHONDRIAL"/>
    <property type="match status" value="1"/>
</dbReference>
<evidence type="ECO:0000313" key="10">
    <source>
        <dbReference type="EMBL" id="KAJ2749901.1"/>
    </source>
</evidence>
<name>A0A9W8L7I8_9FUNG</name>
<keyword evidence="6 8" id="KW-0472">Membrane</keyword>
<dbReference type="PANTHER" id="PTHR43731">
    <property type="entry name" value="RHOMBOID PROTEASE"/>
    <property type="match status" value="1"/>
</dbReference>
<dbReference type="InterPro" id="IPR035952">
    <property type="entry name" value="Rhomboid-like_sf"/>
</dbReference>
<evidence type="ECO:0000256" key="2">
    <source>
        <dbReference type="ARBA" id="ARBA00009045"/>
    </source>
</evidence>
<evidence type="ECO:0000256" key="4">
    <source>
        <dbReference type="ARBA" id="ARBA00022801"/>
    </source>
</evidence>
<accession>A0A9W8L7I8</accession>
<feature type="transmembrane region" description="Helical" evidence="8">
    <location>
        <begin position="312"/>
        <end position="328"/>
    </location>
</feature>
<evidence type="ECO:0000256" key="7">
    <source>
        <dbReference type="SAM" id="MobiDB-lite"/>
    </source>
</evidence>
<dbReference type="GO" id="GO:0004252">
    <property type="term" value="F:serine-type endopeptidase activity"/>
    <property type="evidence" value="ECO:0007669"/>
    <property type="project" value="InterPro"/>
</dbReference>
<feature type="transmembrane region" description="Helical" evidence="8">
    <location>
        <begin position="251"/>
        <end position="272"/>
    </location>
</feature>
<evidence type="ECO:0000256" key="1">
    <source>
        <dbReference type="ARBA" id="ARBA00004141"/>
    </source>
</evidence>
<evidence type="ECO:0000259" key="9">
    <source>
        <dbReference type="Pfam" id="PF01694"/>
    </source>
</evidence>
<keyword evidence="5 8" id="KW-1133">Transmembrane helix</keyword>
<evidence type="ECO:0000256" key="8">
    <source>
        <dbReference type="SAM" id="Phobius"/>
    </source>
</evidence>
<feature type="compositionally biased region" description="Basic and acidic residues" evidence="7">
    <location>
        <begin position="88"/>
        <end position="100"/>
    </location>
</feature>
<comment type="similarity">
    <text evidence="2">Belongs to the peptidase S54 family.</text>
</comment>
<evidence type="ECO:0000256" key="6">
    <source>
        <dbReference type="ARBA" id="ARBA00023136"/>
    </source>
</evidence>
<dbReference type="InterPro" id="IPR022764">
    <property type="entry name" value="Peptidase_S54_rhomboid_dom"/>
</dbReference>